<reference evidence="1" key="1">
    <citation type="submission" date="2021-04" db="EMBL/GenBank/DDBJ databases">
        <authorList>
            <person name="Hartkoorn R.C."/>
            <person name="Beaudoing E."/>
            <person name="Hot D."/>
        </authorList>
    </citation>
    <scope>NUCLEOTIDE SEQUENCE</scope>
    <source>
        <strain evidence="1">NRRL B-16292</strain>
    </source>
</reference>
<organism evidence="1 2">
    <name type="scientific">Dactylosporangium fulvum</name>
    <dbReference type="NCBI Taxonomy" id="53359"/>
    <lineage>
        <taxon>Bacteria</taxon>
        <taxon>Bacillati</taxon>
        <taxon>Actinomycetota</taxon>
        <taxon>Actinomycetes</taxon>
        <taxon>Micromonosporales</taxon>
        <taxon>Micromonosporaceae</taxon>
        <taxon>Dactylosporangium</taxon>
    </lineage>
</organism>
<reference evidence="1" key="2">
    <citation type="submission" date="2022-09" db="EMBL/GenBank/DDBJ databases">
        <title>Biosynthetic gene clusters of Dactylosporangioum fulvum.</title>
        <authorList>
            <person name="Caradec T."/>
        </authorList>
    </citation>
    <scope>NUCLEOTIDE SEQUENCE</scope>
    <source>
        <strain evidence="1">NRRL B-16292</strain>
    </source>
</reference>
<accession>A0ABY5W375</accession>
<keyword evidence="2" id="KW-1185">Reference proteome</keyword>
<dbReference type="RefSeq" id="WP_259861640.1">
    <property type="nucleotide sequence ID" value="NZ_BAAAST010000019.1"/>
</dbReference>
<proteinExistence type="predicted"/>
<name>A0ABY5W375_9ACTN</name>
<protein>
    <submittedName>
        <fullName evidence="1">Uncharacterized protein</fullName>
    </submittedName>
</protein>
<dbReference type="Proteomes" id="UP001059617">
    <property type="component" value="Chromosome"/>
</dbReference>
<dbReference type="EMBL" id="CP073720">
    <property type="protein sequence ID" value="UWP83835.1"/>
    <property type="molecule type" value="Genomic_DNA"/>
</dbReference>
<evidence type="ECO:0000313" key="1">
    <source>
        <dbReference type="EMBL" id="UWP83835.1"/>
    </source>
</evidence>
<gene>
    <name evidence="1" type="ORF">Dfulv_06130</name>
</gene>
<sequence length="78" mass="8451">MTWLTPQRTIAAGRGRWIGRSSSVTAPGDRAVVHVEQGPQQGGLARAVRTEQRDDPTGGTARLTQHHVVVDDLKVLNL</sequence>
<evidence type="ECO:0000313" key="2">
    <source>
        <dbReference type="Proteomes" id="UP001059617"/>
    </source>
</evidence>